<dbReference type="SUPFAM" id="SSF48264">
    <property type="entry name" value="Cytochrome P450"/>
    <property type="match status" value="1"/>
</dbReference>
<evidence type="ECO:0000313" key="7">
    <source>
        <dbReference type="Proteomes" id="UP000238479"/>
    </source>
</evidence>
<keyword evidence="1" id="KW-0349">Heme</keyword>
<dbReference type="GO" id="GO:0047087">
    <property type="term" value="F:protopine 6-monooxygenase activity"/>
    <property type="evidence" value="ECO:0007669"/>
    <property type="project" value="UniProtKB-EC"/>
</dbReference>
<evidence type="ECO:0000256" key="1">
    <source>
        <dbReference type="ARBA" id="ARBA00022617"/>
    </source>
</evidence>
<protein>
    <submittedName>
        <fullName evidence="6">Putative protopine 6-monooxygenase</fullName>
        <ecNumber evidence="6">1.14.14.98</ecNumber>
    </submittedName>
</protein>
<keyword evidence="2" id="KW-0479">Metal-binding</keyword>
<proteinExistence type="predicted"/>
<dbReference type="GO" id="GO:0005506">
    <property type="term" value="F:iron ion binding"/>
    <property type="evidence" value="ECO:0007669"/>
    <property type="project" value="InterPro"/>
</dbReference>
<dbReference type="AlphaFoldDB" id="A0A2P6QH88"/>
<dbReference type="Gramene" id="PRQ33548">
    <property type="protein sequence ID" value="PRQ33548"/>
    <property type="gene ID" value="RchiOBHm_Chr5g0058871"/>
</dbReference>
<dbReference type="Gene3D" id="1.10.630.10">
    <property type="entry name" value="Cytochrome P450"/>
    <property type="match status" value="1"/>
</dbReference>
<reference evidence="6 7" key="1">
    <citation type="journal article" date="2018" name="Nat. Genet.">
        <title>The Rosa genome provides new insights in the design of modern roses.</title>
        <authorList>
            <person name="Bendahmane M."/>
        </authorList>
    </citation>
    <scope>NUCLEOTIDE SEQUENCE [LARGE SCALE GENOMIC DNA]</scope>
    <source>
        <strain evidence="7">cv. Old Blush</strain>
    </source>
</reference>
<dbReference type="STRING" id="74649.A0A2P6QH88"/>
<gene>
    <name evidence="6" type="ORF">RchiOBHm_Chr5g0058871</name>
</gene>
<dbReference type="PANTHER" id="PTHR47947:SF49">
    <property type="entry name" value="CYTOCHROME P450 FAMILY PROTEIN"/>
    <property type="match status" value="1"/>
</dbReference>
<keyword evidence="5 6" id="KW-0503">Monooxygenase</keyword>
<dbReference type="EMBL" id="PDCK01000043">
    <property type="protein sequence ID" value="PRQ33548.1"/>
    <property type="molecule type" value="Genomic_DNA"/>
</dbReference>
<evidence type="ECO:0000256" key="5">
    <source>
        <dbReference type="ARBA" id="ARBA00023033"/>
    </source>
</evidence>
<evidence type="ECO:0000256" key="2">
    <source>
        <dbReference type="ARBA" id="ARBA00022723"/>
    </source>
</evidence>
<dbReference type="Proteomes" id="UP000238479">
    <property type="component" value="Chromosome 5"/>
</dbReference>
<comment type="caution">
    <text evidence="6">The sequence shown here is derived from an EMBL/GenBank/DDBJ whole genome shotgun (WGS) entry which is preliminary data.</text>
</comment>
<evidence type="ECO:0000256" key="4">
    <source>
        <dbReference type="ARBA" id="ARBA00023004"/>
    </source>
</evidence>
<dbReference type="GO" id="GO:0020037">
    <property type="term" value="F:heme binding"/>
    <property type="evidence" value="ECO:0007669"/>
    <property type="project" value="InterPro"/>
</dbReference>
<dbReference type="InterPro" id="IPR001128">
    <property type="entry name" value="Cyt_P450"/>
</dbReference>
<dbReference type="PANTHER" id="PTHR47947">
    <property type="entry name" value="CYTOCHROME P450 82C3-RELATED"/>
    <property type="match status" value="1"/>
</dbReference>
<accession>A0A2P6QH88</accession>
<dbReference type="InterPro" id="IPR050651">
    <property type="entry name" value="Plant_Cytochrome_P450_Monoox"/>
</dbReference>
<evidence type="ECO:0000256" key="3">
    <source>
        <dbReference type="ARBA" id="ARBA00023002"/>
    </source>
</evidence>
<dbReference type="InterPro" id="IPR036396">
    <property type="entry name" value="Cyt_P450_sf"/>
</dbReference>
<keyword evidence="3 6" id="KW-0560">Oxidoreductase</keyword>
<keyword evidence="7" id="KW-1185">Reference proteome</keyword>
<evidence type="ECO:0000313" key="6">
    <source>
        <dbReference type="EMBL" id="PRQ33548.1"/>
    </source>
</evidence>
<sequence length="67" mass="7313">MISILEGANLGGFDVDTINKATSLNMIAGGSDTTMVTLTWAITLLLNNREKLKRAQDELDTEIEICE</sequence>
<dbReference type="Pfam" id="PF00067">
    <property type="entry name" value="p450"/>
    <property type="match status" value="1"/>
</dbReference>
<name>A0A2P6QH88_ROSCH</name>
<keyword evidence="4" id="KW-0408">Iron</keyword>
<dbReference type="EC" id="1.14.14.98" evidence="6"/>
<organism evidence="6 7">
    <name type="scientific">Rosa chinensis</name>
    <name type="common">China rose</name>
    <dbReference type="NCBI Taxonomy" id="74649"/>
    <lineage>
        <taxon>Eukaryota</taxon>
        <taxon>Viridiplantae</taxon>
        <taxon>Streptophyta</taxon>
        <taxon>Embryophyta</taxon>
        <taxon>Tracheophyta</taxon>
        <taxon>Spermatophyta</taxon>
        <taxon>Magnoliopsida</taxon>
        <taxon>eudicotyledons</taxon>
        <taxon>Gunneridae</taxon>
        <taxon>Pentapetalae</taxon>
        <taxon>rosids</taxon>
        <taxon>fabids</taxon>
        <taxon>Rosales</taxon>
        <taxon>Rosaceae</taxon>
        <taxon>Rosoideae</taxon>
        <taxon>Rosoideae incertae sedis</taxon>
        <taxon>Rosa</taxon>
    </lineage>
</organism>